<name>A0A067XRQ4_9BACT</name>
<organism evidence="2">
    <name type="scientific">uncultured marine bacterium PPT_M2</name>
    <dbReference type="NCBI Taxonomy" id="1381397"/>
    <lineage>
        <taxon>Bacteria</taxon>
        <taxon>environmental samples</taxon>
    </lineage>
</organism>
<dbReference type="AlphaFoldDB" id="A0A067XRQ4"/>
<sequence>MERRSADRVKDDSRLVVSGIDRSGHAFQEISSVRDVSSGGISFTLHTAIEPGIVVDLSICSGLGMEADCLPKFQTQARVLRVSLEGNEHDGFVVAARFEGDVVNLAAEEGFEAMVRQLQNAVAYDESHRQRFE</sequence>
<feature type="domain" description="PilZ" evidence="1">
    <location>
        <begin position="2"/>
        <end position="93"/>
    </location>
</feature>
<proteinExistence type="predicted"/>
<reference evidence="2" key="1">
    <citation type="submission" date="2013-03" db="EMBL/GenBank/DDBJ databases">
        <authorList>
            <person name="Tan H."/>
            <person name="Mooij M.J."/>
            <person name="Barret M."/>
            <person name="O'Gara F."/>
        </authorList>
    </citation>
    <scope>NUCLEOTIDE SEQUENCE</scope>
</reference>
<dbReference type="InterPro" id="IPR009875">
    <property type="entry name" value="PilZ_domain"/>
</dbReference>
<dbReference type="GO" id="GO:0035438">
    <property type="term" value="F:cyclic-di-GMP binding"/>
    <property type="evidence" value="ECO:0007669"/>
    <property type="project" value="InterPro"/>
</dbReference>
<evidence type="ECO:0000313" key="2">
    <source>
        <dbReference type="EMBL" id="AGT45838.1"/>
    </source>
</evidence>
<gene>
    <name evidence="2" type="ORF">PPT_M2_30</name>
</gene>
<dbReference type="EMBL" id="KC770996">
    <property type="protein sequence ID" value="AGT45838.1"/>
    <property type="molecule type" value="Genomic_DNA"/>
</dbReference>
<evidence type="ECO:0000259" key="1">
    <source>
        <dbReference type="Pfam" id="PF07238"/>
    </source>
</evidence>
<protein>
    <recommendedName>
        <fullName evidence="1">PilZ domain-containing protein</fullName>
    </recommendedName>
</protein>
<dbReference type="Pfam" id="PF07238">
    <property type="entry name" value="PilZ"/>
    <property type="match status" value="1"/>
</dbReference>
<accession>A0A067XRQ4</accession>